<dbReference type="EMBL" id="KB446555">
    <property type="protein sequence ID" value="EME88187.1"/>
    <property type="molecule type" value="Genomic_DNA"/>
</dbReference>
<dbReference type="KEGG" id="pfj:MYCFIDRAFT_205932"/>
<accession>N1QAW3</accession>
<evidence type="ECO:0000256" key="1">
    <source>
        <dbReference type="SAM" id="MobiDB-lite"/>
    </source>
</evidence>
<organism evidence="2 3">
    <name type="scientific">Pseudocercospora fijiensis (strain CIRAD86)</name>
    <name type="common">Black leaf streak disease fungus</name>
    <name type="synonym">Mycosphaerella fijiensis</name>
    <dbReference type="NCBI Taxonomy" id="383855"/>
    <lineage>
        <taxon>Eukaryota</taxon>
        <taxon>Fungi</taxon>
        <taxon>Dikarya</taxon>
        <taxon>Ascomycota</taxon>
        <taxon>Pezizomycotina</taxon>
        <taxon>Dothideomycetes</taxon>
        <taxon>Dothideomycetidae</taxon>
        <taxon>Mycosphaerellales</taxon>
        <taxon>Mycosphaerellaceae</taxon>
        <taxon>Pseudocercospora</taxon>
    </lineage>
</organism>
<dbReference type="GeneID" id="19336446"/>
<reference evidence="2 3" key="1">
    <citation type="journal article" date="2012" name="PLoS Pathog.">
        <title>Diverse lifestyles and strategies of plant pathogenesis encoded in the genomes of eighteen Dothideomycetes fungi.</title>
        <authorList>
            <person name="Ohm R.A."/>
            <person name="Feau N."/>
            <person name="Henrissat B."/>
            <person name="Schoch C.L."/>
            <person name="Horwitz B.A."/>
            <person name="Barry K.W."/>
            <person name="Condon B.J."/>
            <person name="Copeland A.C."/>
            <person name="Dhillon B."/>
            <person name="Glaser F."/>
            <person name="Hesse C.N."/>
            <person name="Kosti I."/>
            <person name="LaButti K."/>
            <person name="Lindquist E.A."/>
            <person name="Lucas S."/>
            <person name="Salamov A.A."/>
            <person name="Bradshaw R.E."/>
            <person name="Ciuffetti L."/>
            <person name="Hamelin R.C."/>
            <person name="Kema G.H.J."/>
            <person name="Lawrence C."/>
            <person name="Scott J.A."/>
            <person name="Spatafora J.W."/>
            <person name="Turgeon B.G."/>
            <person name="de Wit P.J.G.M."/>
            <person name="Zhong S."/>
            <person name="Goodwin S.B."/>
            <person name="Grigoriev I.V."/>
        </authorList>
    </citation>
    <scope>NUCLEOTIDE SEQUENCE [LARGE SCALE GENOMIC DNA]</scope>
    <source>
        <strain evidence="2 3">CIRAD86</strain>
    </source>
</reference>
<feature type="region of interest" description="Disordered" evidence="1">
    <location>
        <begin position="1"/>
        <end position="43"/>
    </location>
</feature>
<protein>
    <submittedName>
        <fullName evidence="2">Uncharacterized protein</fullName>
    </submittedName>
</protein>
<name>N1QAW3_PSEFD</name>
<dbReference type="RefSeq" id="XP_007921329.1">
    <property type="nucleotide sequence ID" value="XM_007923138.1"/>
</dbReference>
<gene>
    <name evidence="2" type="ORF">MYCFIDRAFT_205932</name>
</gene>
<evidence type="ECO:0000313" key="2">
    <source>
        <dbReference type="EMBL" id="EME88187.1"/>
    </source>
</evidence>
<dbReference type="Proteomes" id="UP000016932">
    <property type="component" value="Unassembled WGS sequence"/>
</dbReference>
<dbReference type="VEuPathDB" id="FungiDB:MYCFIDRAFT_205932"/>
<dbReference type="HOGENOM" id="CLU_1723178_0_0_1"/>
<keyword evidence="3" id="KW-1185">Reference proteome</keyword>
<feature type="compositionally biased region" description="Polar residues" evidence="1">
    <location>
        <begin position="29"/>
        <end position="43"/>
    </location>
</feature>
<sequence length="152" mass="17413">MPIARNSPVMRVKKRHETTQNEIQKRTQGKSQYGKETSAKTEGQTCCKPLSHWTPSRAHVRRLWIKSEVDAAQRALCQWSVACVAVLSACFNRPFRPSMLVILHAIVRRDIWRQNNLKCVVCGITCMMPEAETAHFIFGLPLHQVVMSPLRF</sequence>
<dbReference type="AlphaFoldDB" id="N1QAW3"/>
<proteinExistence type="predicted"/>
<evidence type="ECO:0000313" key="3">
    <source>
        <dbReference type="Proteomes" id="UP000016932"/>
    </source>
</evidence>